<keyword evidence="1" id="KW-0732">Signal</keyword>
<evidence type="ECO:0000256" key="1">
    <source>
        <dbReference type="SAM" id="SignalP"/>
    </source>
</evidence>
<dbReference type="EMBL" id="BMKK01000009">
    <property type="protein sequence ID" value="GGD71319.1"/>
    <property type="molecule type" value="Genomic_DNA"/>
</dbReference>
<dbReference type="AlphaFoldDB" id="A0A916Z0Z8"/>
<organism evidence="2 3">
    <name type="scientific">Emticicia aquatilis</name>
    <dbReference type="NCBI Taxonomy" id="1537369"/>
    <lineage>
        <taxon>Bacteria</taxon>
        <taxon>Pseudomonadati</taxon>
        <taxon>Bacteroidota</taxon>
        <taxon>Cytophagia</taxon>
        <taxon>Cytophagales</taxon>
        <taxon>Leadbetterellaceae</taxon>
        <taxon>Emticicia</taxon>
    </lineage>
</organism>
<name>A0A916Z0Z8_9BACT</name>
<evidence type="ECO:0000313" key="2">
    <source>
        <dbReference type="EMBL" id="GGD71319.1"/>
    </source>
</evidence>
<evidence type="ECO:0008006" key="4">
    <source>
        <dbReference type="Google" id="ProtNLM"/>
    </source>
</evidence>
<gene>
    <name evidence="2" type="ORF">GCM10011514_39260</name>
</gene>
<evidence type="ECO:0000313" key="3">
    <source>
        <dbReference type="Proteomes" id="UP000609064"/>
    </source>
</evidence>
<feature type="signal peptide" evidence="1">
    <location>
        <begin position="1"/>
        <end position="20"/>
    </location>
</feature>
<feature type="chain" id="PRO_5037748608" description="MBG domain-containing protein" evidence="1">
    <location>
        <begin position="21"/>
        <end position="196"/>
    </location>
</feature>
<keyword evidence="3" id="KW-1185">Reference proteome</keyword>
<accession>A0A916Z0Z8</accession>
<proteinExistence type="predicted"/>
<dbReference type="RefSeq" id="WP_188768627.1">
    <property type="nucleotide sequence ID" value="NZ_BMKK01000009.1"/>
</dbReference>
<comment type="caution">
    <text evidence="2">The sequence shown here is derived from an EMBL/GenBank/DDBJ whole genome shotgun (WGS) entry which is preliminary data.</text>
</comment>
<reference evidence="2" key="1">
    <citation type="journal article" date="2014" name="Int. J. Syst. Evol. Microbiol.">
        <title>Complete genome sequence of Corynebacterium casei LMG S-19264T (=DSM 44701T), isolated from a smear-ripened cheese.</title>
        <authorList>
            <consortium name="US DOE Joint Genome Institute (JGI-PGF)"/>
            <person name="Walter F."/>
            <person name="Albersmeier A."/>
            <person name="Kalinowski J."/>
            <person name="Ruckert C."/>
        </authorList>
    </citation>
    <scope>NUCLEOTIDE SEQUENCE</scope>
    <source>
        <strain evidence="2">CGMCC 1.15958</strain>
    </source>
</reference>
<dbReference type="Proteomes" id="UP000609064">
    <property type="component" value="Unassembled WGS sequence"/>
</dbReference>
<protein>
    <recommendedName>
        <fullName evidence="4">MBG domain-containing protein</fullName>
    </recommendedName>
</protein>
<sequence>MRKIIIALALLSGIYTESFAQTTSHNVSIEIPAVTMIRISPTTGNTKTLTYSAPAVAGDPITGAVASGAALYLQYSSIMGTAITDRKIYVTATGVTSLTNGLNVKVAAATPSSGSGVLGTTTGAQVVLAPTQTLATGTTVKVLDGITSCYTGTGATDGSLLTYTSDVLPATLSSAQYGALRAGTYTITVTYTLADN</sequence>
<reference evidence="2" key="2">
    <citation type="submission" date="2020-09" db="EMBL/GenBank/DDBJ databases">
        <authorList>
            <person name="Sun Q."/>
            <person name="Zhou Y."/>
        </authorList>
    </citation>
    <scope>NUCLEOTIDE SEQUENCE</scope>
    <source>
        <strain evidence="2">CGMCC 1.15958</strain>
    </source>
</reference>